<dbReference type="Pfam" id="PF02686">
    <property type="entry name" value="GatC"/>
    <property type="match status" value="1"/>
</dbReference>
<dbReference type="PANTHER" id="PTHR15004">
    <property type="entry name" value="GLUTAMYL-TRNA(GLN) AMIDOTRANSFERASE SUBUNIT C, MITOCHONDRIAL"/>
    <property type="match status" value="1"/>
</dbReference>
<protein>
    <recommendedName>
        <fullName evidence="1">Aspartyl/glutamyl-tRNA(Asn/Gln) amidotransferase subunit C</fullName>
        <shortName evidence="1">Asp/Glu-ADT subunit C</shortName>
        <ecNumber evidence="1">6.3.5.-</ecNumber>
    </recommendedName>
</protein>
<comment type="caution">
    <text evidence="2">The sequence shown here is derived from an EMBL/GenBank/DDBJ whole genome shotgun (WGS) entry which is preliminary data.</text>
</comment>
<comment type="catalytic activity">
    <reaction evidence="1">
        <text>L-glutamyl-tRNA(Gln) + L-glutamine + ATP + H2O = L-glutaminyl-tRNA(Gln) + L-glutamate + ADP + phosphate + H(+)</text>
        <dbReference type="Rhea" id="RHEA:17521"/>
        <dbReference type="Rhea" id="RHEA-COMP:9681"/>
        <dbReference type="Rhea" id="RHEA-COMP:9684"/>
        <dbReference type="ChEBI" id="CHEBI:15377"/>
        <dbReference type="ChEBI" id="CHEBI:15378"/>
        <dbReference type="ChEBI" id="CHEBI:29985"/>
        <dbReference type="ChEBI" id="CHEBI:30616"/>
        <dbReference type="ChEBI" id="CHEBI:43474"/>
        <dbReference type="ChEBI" id="CHEBI:58359"/>
        <dbReference type="ChEBI" id="CHEBI:78520"/>
        <dbReference type="ChEBI" id="CHEBI:78521"/>
        <dbReference type="ChEBI" id="CHEBI:456216"/>
    </reaction>
</comment>
<dbReference type="PANTHER" id="PTHR15004:SF0">
    <property type="entry name" value="GLUTAMYL-TRNA(GLN) AMIDOTRANSFERASE SUBUNIT C, MITOCHONDRIAL"/>
    <property type="match status" value="1"/>
</dbReference>
<evidence type="ECO:0000313" key="3">
    <source>
        <dbReference type="Proteomes" id="UP000176755"/>
    </source>
</evidence>
<keyword evidence="1" id="KW-0648">Protein biosynthesis</keyword>
<evidence type="ECO:0000313" key="2">
    <source>
        <dbReference type="EMBL" id="OGZ18808.1"/>
    </source>
</evidence>
<evidence type="ECO:0000256" key="1">
    <source>
        <dbReference type="HAMAP-Rule" id="MF_00122"/>
    </source>
</evidence>
<name>A0A1G2E0X0_9BACT</name>
<dbReference type="GO" id="GO:0005524">
    <property type="term" value="F:ATP binding"/>
    <property type="evidence" value="ECO:0007669"/>
    <property type="project" value="UniProtKB-KW"/>
</dbReference>
<dbReference type="Proteomes" id="UP000176755">
    <property type="component" value="Unassembled WGS sequence"/>
</dbReference>
<dbReference type="GO" id="GO:0016740">
    <property type="term" value="F:transferase activity"/>
    <property type="evidence" value="ECO:0007669"/>
    <property type="project" value="UniProtKB-KW"/>
</dbReference>
<dbReference type="GO" id="GO:0050566">
    <property type="term" value="F:asparaginyl-tRNA synthase (glutamine-hydrolyzing) activity"/>
    <property type="evidence" value="ECO:0007669"/>
    <property type="project" value="RHEA"/>
</dbReference>
<keyword evidence="1" id="KW-0067">ATP-binding</keyword>
<sequence length="98" mass="11239">MISNDEVKHVAKLARLSLTEKETEKFQKELSSILDYVAELKELDVSDIPATSHPFEAENVTRKDWERISDSKSQATKKIIDLAPETKESYFKVKSILK</sequence>
<reference evidence="2 3" key="1">
    <citation type="journal article" date="2016" name="Nat. Commun.">
        <title>Thousands of microbial genomes shed light on interconnected biogeochemical processes in an aquifer system.</title>
        <authorList>
            <person name="Anantharaman K."/>
            <person name="Brown C.T."/>
            <person name="Hug L.A."/>
            <person name="Sharon I."/>
            <person name="Castelle C.J."/>
            <person name="Probst A.J."/>
            <person name="Thomas B.C."/>
            <person name="Singh A."/>
            <person name="Wilkins M.J."/>
            <person name="Karaoz U."/>
            <person name="Brodie E.L."/>
            <person name="Williams K.H."/>
            <person name="Hubbard S.S."/>
            <person name="Banfield J.F."/>
        </authorList>
    </citation>
    <scope>NUCLEOTIDE SEQUENCE [LARGE SCALE GENOMIC DNA]</scope>
</reference>
<dbReference type="GO" id="GO:0006450">
    <property type="term" value="P:regulation of translational fidelity"/>
    <property type="evidence" value="ECO:0007669"/>
    <property type="project" value="InterPro"/>
</dbReference>
<dbReference type="NCBIfam" id="TIGR00135">
    <property type="entry name" value="gatC"/>
    <property type="match status" value="1"/>
</dbReference>
<comment type="function">
    <text evidence="1">Allows the formation of correctly charged Asn-tRNA(Asn) or Gln-tRNA(Gln) through the transamidation of misacylated Asp-tRNA(Asn) or Glu-tRNA(Gln) in organisms which lack either or both of asparaginyl-tRNA or glutaminyl-tRNA synthetases. The reaction takes place in the presence of glutamine and ATP through an activated phospho-Asp-tRNA(Asn) or phospho-Glu-tRNA(Gln).</text>
</comment>
<dbReference type="Gene3D" id="1.10.20.60">
    <property type="entry name" value="Glu-tRNAGln amidotransferase C subunit, N-terminal domain"/>
    <property type="match status" value="1"/>
</dbReference>
<dbReference type="HAMAP" id="MF_00122">
    <property type="entry name" value="GatC"/>
    <property type="match status" value="1"/>
</dbReference>
<dbReference type="GO" id="GO:0050567">
    <property type="term" value="F:glutaminyl-tRNA synthase (glutamine-hydrolyzing) activity"/>
    <property type="evidence" value="ECO:0007669"/>
    <property type="project" value="UniProtKB-UniRule"/>
</dbReference>
<gene>
    <name evidence="1" type="primary">gatC</name>
    <name evidence="2" type="ORF">A2175_00825</name>
</gene>
<dbReference type="STRING" id="1801663.A2175_00825"/>
<dbReference type="SUPFAM" id="SSF141000">
    <property type="entry name" value="Glu-tRNAGln amidotransferase C subunit"/>
    <property type="match status" value="1"/>
</dbReference>
<comment type="subunit">
    <text evidence="1">Heterotrimer of A, B and C subunits.</text>
</comment>
<comment type="catalytic activity">
    <reaction evidence="1">
        <text>L-aspartyl-tRNA(Asn) + L-glutamine + ATP + H2O = L-asparaginyl-tRNA(Asn) + L-glutamate + ADP + phosphate + 2 H(+)</text>
        <dbReference type="Rhea" id="RHEA:14513"/>
        <dbReference type="Rhea" id="RHEA-COMP:9674"/>
        <dbReference type="Rhea" id="RHEA-COMP:9677"/>
        <dbReference type="ChEBI" id="CHEBI:15377"/>
        <dbReference type="ChEBI" id="CHEBI:15378"/>
        <dbReference type="ChEBI" id="CHEBI:29985"/>
        <dbReference type="ChEBI" id="CHEBI:30616"/>
        <dbReference type="ChEBI" id="CHEBI:43474"/>
        <dbReference type="ChEBI" id="CHEBI:58359"/>
        <dbReference type="ChEBI" id="CHEBI:78515"/>
        <dbReference type="ChEBI" id="CHEBI:78516"/>
        <dbReference type="ChEBI" id="CHEBI:456216"/>
    </reaction>
</comment>
<keyword evidence="1" id="KW-0436">Ligase</keyword>
<dbReference type="InterPro" id="IPR003837">
    <property type="entry name" value="GatC"/>
</dbReference>
<comment type="similarity">
    <text evidence="1">Belongs to the GatC family.</text>
</comment>
<dbReference type="AlphaFoldDB" id="A0A1G2E0X0"/>
<keyword evidence="1" id="KW-0547">Nucleotide-binding</keyword>
<dbReference type="InterPro" id="IPR036113">
    <property type="entry name" value="Asp/Glu-ADT_sf_sub_c"/>
</dbReference>
<accession>A0A1G2E0X0</accession>
<organism evidence="2 3">
    <name type="scientific">Candidatus Nealsonbacteria bacterium RBG_13_42_11</name>
    <dbReference type="NCBI Taxonomy" id="1801663"/>
    <lineage>
        <taxon>Bacteria</taxon>
        <taxon>Candidatus Nealsoniibacteriota</taxon>
    </lineage>
</organism>
<keyword evidence="2" id="KW-0808">Transferase</keyword>
<dbReference type="EMBL" id="MHLY01000007">
    <property type="protein sequence ID" value="OGZ18808.1"/>
    <property type="molecule type" value="Genomic_DNA"/>
</dbReference>
<proteinExistence type="inferred from homology"/>
<dbReference type="GO" id="GO:0070681">
    <property type="term" value="P:glutaminyl-tRNAGln biosynthesis via transamidation"/>
    <property type="evidence" value="ECO:0007669"/>
    <property type="project" value="TreeGrafter"/>
</dbReference>
<dbReference type="EC" id="6.3.5.-" evidence="1"/>
<dbReference type="GO" id="GO:0006412">
    <property type="term" value="P:translation"/>
    <property type="evidence" value="ECO:0007669"/>
    <property type="project" value="UniProtKB-UniRule"/>
</dbReference>